<accession>A0A6J5S6I6</accession>
<proteinExistence type="predicted"/>
<dbReference type="EMBL" id="LR798408">
    <property type="protein sequence ID" value="CAB5230135.1"/>
    <property type="molecule type" value="Genomic_DNA"/>
</dbReference>
<organism evidence="2">
    <name type="scientific">uncultured Caudovirales phage</name>
    <dbReference type="NCBI Taxonomy" id="2100421"/>
    <lineage>
        <taxon>Viruses</taxon>
        <taxon>Duplodnaviria</taxon>
        <taxon>Heunggongvirae</taxon>
        <taxon>Uroviricota</taxon>
        <taxon>Caudoviricetes</taxon>
        <taxon>Peduoviridae</taxon>
        <taxon>Maltschvirus</taxon>
        <taxon>Maltschvirus maltsch</taxon>
    </lineage>
</organism>
<gene>
    <name evidence="2" type="ORF">UFOVP1388_37</name>
    <name evidence="3" type="ORF">UFOVP1565_42</name>
    <name evidence="1" type="ORF">UFOVP311_16</name>
</gene>
<evidence type="ECO:0000313" key="2">
    <source>
        <dbReference type="EMBL" id="CAB4204148.1"/>
    </source>
</evidence>
<protein>
    <submittedName>
        <fullName evidence="2">Uncharacterized protein</fullName>
    </submittedName>
</protein>
<dbReference type="EMBL" id="LR796321">
    <property type="protein sequence ID" value="CAB4136481.1"/>
    <property type="molecule type" value="Genomic_DNA"/>
</dbReference>
<reference evidence="2" key="1">
    <citation type="submission" date="2020-05" db="EMBL/GenBank/DDBJ databases">
        <authorList>
            <person name="Chiriac C."/>
            <person name="Salcher M."/>
            <person name="Ghai R."/>
            <person name="Kavagutti S V."/>
        </authorList>
    </citation>
    <scope>NUCLEOTIDE SEQUENCE</scope>
</reference>
<sequence length="133" mass="15243">MPTVRMIDCLLCGQTKPHKSRNLCLACYQKPESEPLKIETRHRVERNTNAFMEPIGLPDHPTEFLPGSEEKMAVMAQRLEDLREIHHPDDAMVTPDCYHKADGSMKKRKGVLSNNWAAKKITLDIPEDETIDF</sequence>
<evidence type="ECO:0000313" key="3">
    <source>
        <dbReference type="EMBL" id="CAB5230135.1"/>
    </source>
</evidence>
<dbReference type="EMBL" id="LR797344">
    <property type="protein sequence ID" value="CAB4204148.1"/>
    <property type="molecule type" value="Genomic_DNA"/>
</dbReference>
<evidence type="ECO:0000313" key="1">
    <source>
        <dbReference type="EMBL" id="CAB4136481.1"/>
    </source>
</evidence>
<name>A0A6J5S6I6_9CAUD</name>